<comment type="caution">
    <text evidence="2">The sequence shown here is derived from an EMBL/GenBank/DDBJ whole genome shotgun (WGS) entry which is preliminary data.</text>
</comment>
<dbReference type="InterPro" id="IPR002645">
    <property type="entry name" value="STAS_dom"/>
</dbReference>
<dbReference type="AlphaFoldDB" id="A0A0N0XI39"/>
<evidence type="ECO:0000313" key="2">
    <source>
        <dbReference type="EMBL" id="KPC50207.1"/>
    </source>
</evidence>
<dbReference type="Pfam" id="PF13466">
    <property type="entry name" value="STAS_2"/>
    <property type="match status" value="1"/>
</dbReference>
<evidence type="ECO:0000313" key="3">
    <source>
        <dbReference type="Proteomes" id="UP000037939"/>
    </source>
</evidence>
<accession>A0A0N0XI39</accession>
<protein>
    <recommendedName>
        <fullName evidence="1">STAS domain-containing protein</fullName>
    </recommendedName>
</protein>
<dbReference type="STRING" id="857265.WG78_18420"/>
<sequence length="99" mass="11112">MQIDWHLVSSTVVIRLLGNFTAADHRDFKQMMTAVLALHGVSDFCVDLADVDYLDSSALGLLSQFHDRAGRRPIKLTHCHGPVKMVLVIANYEKLFQMA</sequence>
<dbReference type="Proteomes" id="UP000037939">
    <property type="component" value="Unassembled WGS sequence"/>
</dbReference>
<dbReference type="SUPFAM" id="SSF52091">
    <property type="entry name" value="SpoIIaa-like"/>
    <property type="match status" value="1"/>
</dbReference>
<dbReference type="OrthoDB" id="278639at2"/>
<dbReference type="InterPro" id="IPR058548">
    <property type="entry name" value="MlaB-like_STAS"/>
</dbReference>
<reference evidence="2 3" key="1">
    <citation type="submission" date="2015-07" db="EMBL/GenBank/DDBJ databases">
        <title>Draft genome sequence of the Amantichitinum ursilacus IGB-41, a new chitin-degrading bacterium.</title>
        <authorList>
            <person name="Kirstahler P."/>
            <person name="Guenther M."/>
            <person name="Grumaz C."/>
            <person name="Rupp S."/>
            <person name="Zibek S."/>
            <person name="Sohn K."/>
        </authorList>
    </citation>
    <scope>NUCLEOTIDE SEQUENCE [LARGE SCALE GENOMIC DNA]</scope>
    <source>
        <strain evidence="2 3">IGB-41</strain>
    </source>
</reference>
<dbReference type="PROSITE" id="PS50801">
    <property type="entry name" value="STAS"/>
    <property type="match status" value="1"/>
</dbReference>
<dbReference type="Gene3D" id="3.30.750.24">
    <property type="entry name" value="STAS domain"/>
    <property type="match status" value="1"/>
</dbReference>
<gene>
    <name evidence="2" type="ORF">WG78_18420</name>
</gene>
<name>A0A0N0XI39_9NEIS</name>
<proteinExistence type="predicted"/>
<feature type="domain" description="STAS" evidence="1">
    <location>
        <begin position="1"/>
        <end position="99"/>
    </location>
</feature>
<dbReference type="InterPro" id="IPR036513">
    <property type="entry name" value="STAS_dom_sf"/>
</dbReference>
<dbReference type="EMBL" id="LAQT01000031">
    <property type="protein sequence ID" value="KPC50207.1"/>
    <property type="molecule type" value="Genomic_DNA"/>
</dbReference>
<dbReference type="RefSeq" id="WP_053939270.1">
    <property type="nucleotide sequence ID" value="NZ_LAQT01000031.1"/>
</dbReference>
<organism evidence="2 3">
    <name type="scientific">Amantichitinum ursilacus</name>
    <dbReference type="NCBI Taxonomy" id="857265"/>
    <lineage>
        <taxon>Bacteria</taxon>
        <taxon>Pseudomonadati</taxon>
        <taxon>Pseudomonadota</taxon>
        <taxon>Betaproteobacteria</taxon>
        <taxon>Neisseriales</taxon>
        <taxon>Chitinibacteraceae</taxon>
        <taxon>Amantichitinum</taxon>
    </lineage>
</organism>
<keyword evidence="3" id="KW-1185">Reference proteome</keyword>
<evidence type="ECO:0000259" key="1">
    <source>
        <dbReference type="PROSITE" id="PS50801"/>
    </source>
</evidence>
<dbReference type="CDD" id="cd07043">
    <property type="entry name" value="STAS_anti-anti-sigma_factors"/>
    <property type="match status" value="1"/>
</dbReference>